<dbReference type="AlphaFoldDB" id="L5K2T0"/>
<evidence type="ECO:0000313" key="3">
    <source>
        <dbReference type="Proteomes" id="UP000010552"/>
    </source>
</evidence>
<keyword evidence="3" id="KW-1185">Reference proteome</keyword>
<dbReference type="EMBL" id="KB031047">
    <property type="protein sequence ID" value="ELK05056.1"/>
    <property type="molecule type" value="Genomic_DNA"/>
</dbReference>
<accession>L5K2T0</accession>
<organism evidence="2 3">
    <name type="scientific">Pteropus alecto</name>
    <name type="common">Black flying fox</name>
    <dbReference type="NCBI Taxonomy" id="9402"/>
    <lineage>
        <taxon>Eukaryota</taxon>
        <taxon>Metazoa</taxon>
        <taxon>Chordata</taxon>
        <taxon>Craniata</taxon>
        <taxon>Vertebrata</taxon>
        <taxon>Euteleostomi</taxon>
        <taxon>Mammalia</taxon>
        <taxon>Eutheria</taxon>
        <taxon>Laurasiatheria</taxon>
        <taxon>Chiroptera</taxon>
        <taxon>Yinpterochiroptera</taxon>
        <taxon>Pteropodoidea</taxon>
        <taxon>Pteropodidae</taxon>
        <taxon>Pteropodinae</taxon>
        <taxon>Pteropus</taxon>
    </lineage>
</organism>
<sequence>MAEIAFRAFPGLCLECSGTCFRGELGLFGAQRERVSEAPVCVWPEQPQAPSSGRPVQGGRSAGWPADQQAWLKGQLPQAATPSTCCNNLTFKVCAMFKDFKNSASKSHQGHSRGCFGQRTGPPLTMHTTD</sequence>
<feature type="region of interest" description="Disordered" evidence="1">
    <location>
        <begin position="104"/>
        <end position="130"/>
    </location>
</feature>
<proteinExistence type="predicted"/>
<gene>
    <name evidence="2" type="ORF">PAL_GLEAN10008079</name>
</gene>
<dbReference type="InParanoid" id="L5K2T0"/>
<protein>
    <submittedName>
        <fullName evidence="2">Uncharacterized protein</fullName>
    </submittedName>
</protein>
<evidence type="ECO:0000256" key="1">
    <source>
        <dbReference type="SAM" id="MobiDB-lite"/>
    </source>
</evidence>
<reference evidence="3" key="1">
    <citation type="journal article" date="2013" name="Science">
        <title>Comparative analysis of bat genomes provides insight into the evolution of flight and immunity.</title>
        <authorList>
            <person name="Zhang G."/>
            <person name="Cowled C."/>
            <person name="Shi Z."/>
            <person name="Huang Z."/>
            <person name="Bishop-Lilly K.A."/>
            <person name="Fang X."/>
            <person name="Wynne J.W."/>
            <person name="Xiong Z."/>
            <person name="Baker M.L."/>
            <person name="Zhao W."/>
            <person name="Tachedjian M."/>
            <person name="Zhu Y."/>
            <person name="Zhou P."/>
            <person name="Jiang X."/>
            <person name="Ng J."/>
            <person name="Yang L."/>
            <person name="Wu L."/>
            <person name="Xiao J."/>
            <person name="Feng Y."/>
            <person name="Chen Y."/>
            <person name="Sun X."/>
            <person name="Zhang Y."/>
            <person name="Marsh G.A."/>
            <person name="Crameri G."/>
            <person name="Broder C.C."/>
            <person name="Frey K.G."/>
            <person name="Wang L.F."/>
            <person name="Wang J."/>
        </authorList>
    </citation>
    <scope>NUCLEOTIDE SEQUENCE [LARGE SCALE GENOMIC DNA]</scope>
</reference>
<feature type="region of interest" description="Disordered" evidence="1">
    <location>
        <begin position="44"/>
        <end position="65"/>
    </location>
</feature>
<name>L5K2T0_PTEAL</name>
<evidence type="ECO:0000313" key="2">
    <source>
        <dbReference type="EMBL" id="ELK05056.1"/>
    </source>
</evidence>
<dbReference type="Proteomes" id="UP000010552">
    <property type="component" value="Unassembled WGS sequence"/>
</dbReference>